<evidence type="ECO:0000313" key="19">
    <source>
        <dbReference type="EMBL" id="SHG09452.1"/>
    </source>
</evidence>
<name>A0A1M5H156_9BACT</name>
<evidence type="ECO:0000256" key="4">
    <source>
        <dbReference type="ARBA" id="ARBA00022491"/>
    </source>
</evidence>
<dbReference type="PRINTS" id="PR01590">
    <property type="entry name" value="HTHFIS"/>
</dbReference>
<dbReference type="Gene3D" id="3.40.50.2300">
    <property type="match status" value="1"/>
</dbReference>
<keyword evidence="3" id="KW-0963">Cytoplasm</keyword>
<dbReference type="GO" id="GO:0000160">
    <property type="term" value="P:phosphorelay signal transduction system"/>
    <property type="evidence" value="ECO:0007669"/>
    <property type="project" value="UniProtKB-KW"/>
</dbReference>
<dbReference type="Pfam" id="PF00158">
    <property type="entry name" value="Sigma54_activat"/>
    <property type="match status" value="1"/>
</dbReference>
<gene>
    <name evidence="19" type="ORF">SAMN02745206_03249</name>
</gene>
<dbReference type="SMART" id="SM00382">
    <property type="entry name" value="AAA"/>
    <property type="match status" value="1"/>
</dbReference>
<evidence type="ECO:0000256" key="9">
    <source>
        <dbReference type="ARBA" id="ARBA00023015"/>
    </source>
</evidence>
<dbReference type="GO" id="GO:0005737">
    <property type="term" value="C:cytoplasm"/>
    <property type="evidence" value="ECO:0007669"/>
    <property type="project" value="UniProtKB-SubCell"/>
</dbReference>
<dbReference type="SUPFAM" id="SSF46689">
    <property type="entry name" value="Homeodomain-like"/>
    <property type="match status" value="1"/>
</dbReference>
<keyword evidence="4" id="KW-0678">Repressor</keyword>
<evidence type="ECO:0000256" key="3">
    <source>
        <dbReference type="ARBA" id="ARBA00022490"/>
    </source>
</evidence>
<evidence type="ECO:0000256" key="15">
    <source>
        <dbReference type="ARBA" id="ARBA00031910"/>
    </source>
</evidence>
<sequence length="461" mass="52031">MQTILIIDDDPSLARTLELYFAGKGSLVLTAGNARDGLALWEAERPDMILLDVQLPDLEGPQVLKEAKARNYAGDVIMITAFQDTEATLEAIRHGAVDYLYKPLDLDALDLLIEKVARRKEERQELARLSHVITEVQKPNQIVGRSPAILEVVKAIARVAQSPTPVLIQGETGTGKELIAQTIHEQSAPREPFVAINCAAMVPTLLESELFGHEKGAFTGAVTRKMGKIQLAGAGTLFLDEIGEMPLDLQAKLLRVLETREYQRVGGLESLPLKARIVAATNRDLERMVRENRFREDLYFRLKVFVIHIPPLRERPEDIVPLCEYFLTRLNAELNKKVTRIPRRYLELFQAYPWPGNVRELYNILRRAVIHSPDEVLLLDEGWLQPPSAPPRDQDSGTDPWVPESLEEVERRHIERVLRYTGGNYGRACEILGISRPTLRKKIHDYGLSSLAEELRTTLSP</sequence>
<keyword evidence="11" id="KW-0010">Activator</keyword>
<keyword evidence="5 16" id="KW-0597">Phosphoprotein</keyword>
<dbReference type="PROSITE" id="PS50045">
    <property type="entry name" value="SIGMA54_INTERACT_4"/>
    <property type="match status" value="1"/>
</dbReference>
<dbReference type="PANTHER" id="PTHR32071:SF95">
    <property type="entry name" value="DNA-BINDING TRANSCRIPTIONAL REGULATOR NTRC"/>
    <property type="match status" value="1"/>
</dbReference>
<dbReference type="InterPro" id="IPR058031">
    <property type="entry name" value="AAA_lid_NorR"/>
</dbReference>
<dbReference type="Pfam" id="PF00072">
    <property type="entry name" value="Response_reg"/>
    <property type="match status" value="1"/>
</dbReference>
<evidence type="ECO:0000256" key="8">
    <source>
        <dbReference type="ARBA" id="ARBA00023012"/>
    </source>
</evidence>
<evidence type="ECO:0000256" key="14">
    <source>
        <dbReference type="ARBA" id="ARBA00029881"/>
    </source>
</evidence>
<dbReference type="PANTHER" id="PTHR32071">
    <property type="entry name" value="TRANSCRIPTIONAL REGULATORY PROTEIN"/>
    <property type="match status" value="1"/>
</dbReference>
<accession>A0A1M5H156</accession>
<dbReference type="InterPro" id="IPR025944">
    <property type="entry name" value="Sigma_54_int_dom_CS"/>
</dbReference>
<feature type="domain" description="Sigma-54 factor interaction" evidence="17">
    <location>
        <begin position="142"/>
        <end position="370"/>
    </location>
</feature>
<dbReference type="Pfam" id="PF25601">
    <property type="entry name" value="AAA_lid_14"/>
    <property type="match status" value="1"/>
</dbReference>
<dbReference type="STRING" id="1121391.SAMN02745206_03249"/>
<dbReference type="RefSeq" id="WP_073041347.1">
    <property type="nucleotide sequence ID" value="NZ_FQVB01000041.1"/>
</dbReference>
<dbReference type="InterPro" id="IPR002078">
    <property type="entry name" value="Sigma_54_int"/>
</dbReference>
<evidence type="ECO:0000256" key="13">
    <source>
        <dbReference type="ARBA" id="ARBA00023231"/>
    </source>
</evidence>
<dbReference type="InterPro" id="IPR002197">
    <property type="entry name" value="HTH_Fis"/>
</dbReference>
<keyword evidence="12" id="KW-0804">Transcription</keyword>
<dbReference type="InterPro" id="IPR009057">
    <property type="entry name" value="Homeodomain-like_sf"/>
</dbReference>
<dbReference type="Proteomes" id="UP000184076">
    <property type="component" value="Unassembled WGS sequence"/>
</dbReference>
<dbReference type="InterPro" id="IPR011006">
    <property type="entry name" value="CheY-like_superfamily"/>
</dbReference>
<dbReference type="SUPFAM" id="SSF52172">
    <property type="entry name" value="CheY-like"/>
    <property type="match status" value="1"/>
</dbReference>
<dbReference type="InterPro" id="IPR001789">
    <property type="entry name" value="Sig_transdc_resp-reg_receiver"/>
</dbReference>
<evidence type="ECO:0000256" key="10">
    <source>
        <dbReference type="ARBA" id="ARBA00023125"/>
    </source>
</evidence>
<feature type="modified residue" description="4-aspartylphosphate" evidence="16">
    <location>
        <position position="52"/>
    </location>
</feature>
<dbReference type="AlphaFoldDB" id="A0A1M5H156"/>
<reference evidence="20" key="1">
    <citation type="submission" date="2016-11" db="EMBL/GenBank/DDBJ databases">
        <authorList>
            <person name="Varghese N."/>
            <person name="Submissions S."/>
        </authorList>
    </citation>
    <scope>NUCLEOTIDE SEQUENCE [LARGE SCALE GENOMIC DNA]</scope>
    <source>
        <strain evidence="20">DSM 9756</strain>
    </source>
</reference>
<evidence type="ECO:0000256" key="11">
    <source>
        <dbReference type="ARBA" id="ARBA00023159"/>
    </source>
</evidence>
<keyword evidence="9" id="KW-0805">Transcription regulation</keyword>
<dbReference type="Pfam" id="PF02954">
    <property type="entry name" value="HTH_8"/>
    <property type="match status" value="1"/>
</dbReference>
<evidence type="ECO:0000259" key="18">
    <source>
        <dbReference type="PROSITE" id="PS50110"/>
    </source>
</evidence>
<dbReference type="CDD" id="cd00009">
    <property type="entry name" value="AAA"/>
    <property type="match status" value="1"/>
</dbReference>
<dbReference type="SMART" id="SM00448">
    <property type="entry name" value="REC"/>
    <property type="match status" value="1"/>
</dbReference>
<keyword evidence="13" id="KW-0535">Nitrogen fixation</keyword>
<evidence type="ECO:0000256" key="6">
    <source>
        <dbReference type="ARBA" id="ARBA00022741"/>
    </source>
</evidence>
<dbReference type="CDD" id="cd00156">
    <property type="entry name" value="REC"/>
    <property type="match status" value="1"/>
</dbReference>
<proteinExistence type="predicted"/>
<keyword evidence="10" id="KW-0238">DNA-binding</keyword>
<evidence type="ECO:0000259" key="17">
    <source>
        <dbReference type="PROSITE" id="PS50045"/>
    </source>
</evidence>
<dbReference type="OrthoDB" id="9814761at2"/>
<dbReference type="PROSITE" id="PS00675">
    <property type="entry name" value="SIGMA54_INTERACT_1"/>
    <property type="match status" value="1"/>
</dbReference>
<organism evidence="19 20">
    <name type="scientific">Desulfacinum infernum DSM 9756</name>
    <dbReference type="NCBI Taxonomy" id="1121391"/>
    <lineage>
        <taxon>Bacteria</taxon>
        <taxon>Pseudomonadati</taxon>
        <taxon>Thermodesulfobacteriota</taxon>
        <taxon>Syntrophobacteria</taxon>
        <taxon>Syntrophobacterales</taxon>
        <taxon>Syntrophobacteraceae</taxon>
        <taxon>Desulfacinum</taxon>
    </lineage>
</organism>
<evidence type="ECO:0000256" key="5">
    <source>
        <dbReference type="ARBA" id="ARBA00022553"/>
    </source>
</evidence>
<keyword evidence="6" id="KW-0547">Nucleotide-binding</keyword>
<dbReference type="Gene3D" id="1.10.10.60">
    <property type="entry name" value="Homeodomain-like"/>
    <property type="match status" value="1"/>
</dbReference>
<dbReference type="Gene3D" id="1.10.8.60">
    <property type="match status" value="1"/>
</dbReference>
<dbReference type="PROSITE" id="PS00688">
    <property type="entry name" value="SIGMA54_INTERACT_3"/>
    <property type="match status" value="1"/>
</dbReference>
<keyword evidence="8" id="KW-0902">Two-component regulatory system</keyword>
<dbReference type="InterPro" id="IPR003593">
    <property type="entry name" value="AAA+_ATPase"/>
</dbReference>
<keyword evidence="20" id="KW-1185">Reference proteome</keyword>
<evidence type="ECO:0000256" key="1">
    <source>
        <dbReference type="ARBA" id="ARBA00004496"/>
    </source>
</evidence>
<dbReference type="InterPro" id="IPR025662">
    <property type="entry name" value="Sigma_54_int_dom_ATP-bd_1"/>
</dbReference>
<dbReference type="Gene3D" id="3.40.50.300">
    <property type="entry name" value="P-loop containing nucleotide triphosphate hydrolases"/>
    <property type="match status" value="1"/>
</dbReference>
<dbReference type="InterPro" id="IPR027417">
    <property type="entry name" value="P-loop_NTPase"/>
</dbReference>
<dbReference type="GO" id="GO:0005524">
    <property type="term" value="F:ATP binding"/>
    <property type="evidence" value="ECO:0007669"/>
    <property type="project" value="UniProtKB-KW"/>
</dbReference>
<evidence type="ECO:0000256" key="16">
    <source>
        <dbReference type="PROSITE-ProRule" id="PRU00169"/>
    </source>
</evidence>
<evidence type="ECO:0000256" key="7">
    <source>
        <dbReference type="ARBA" id="ARBA00022840"/>
    </source>
</evidence>
<evidence type="ECO:0000256" key="2">
    <source>
        <dbReference type="ARBA" id="ARBA00019059"/>
    </source>
</evidence>
<dbReference type="PROSITE" id="PS50110">
    <property type="entry name" value="RESPONSE_REGULATORY"/>
    <property type="match status" value="1"/>
</dbReference>
<protein>
    <recommendedName>
        <fullName evidence="2">DNA-binding transcriptional regulator NtrC</fullName>
    </recommendedName>
    <alternativeName>
        <fullName evidence="14">Nitrogen regulation protein NR(I)</fullName>
    </alternativeName>
    <alternativeName>
        <fullName evidence="15">Nitrogen regulator I</fullName>
    </alternativeName>
</protein>
<evidence type="ECO:0000313" key="20">
    <source>
        <dbReference type="Proteomes" id="UP000184076"/>
    </source>
</evidence>
<dbReference type="GO" id="GO:0043565">
    <property type="term" value="F:sequence-specific DNA binding"/>
    <property type="evidence" value="ECO:0007669"/>
    <property type="project" value="InterPro"/>
</dbReference>
<dbReference type="EMBL" id="FQVB01000041">
    <property type="protein sequence ID" value="SHG09452.1"/>
    <property type="molecule type" value="Genomic_DNA"/>
</dbReference>
<dbReference type="FunFam" id="3.40.50.300:FF:000006">
    <property type="entry name" value="DNA-binding transcriptional regulator NtrC"/>
    <property type="match status" value="1"/>
</dbReference>
<dbReference type="GO" id="GO:0006355">
    <property type="term" value="P:regulation of DNA-templated transcription"/>
    <property type="evidence" value="ECO:0007669"/>
    <property type="project" value="InterPro"/>
</dbReference>
<feature type="domain" description="Response regulatory" evidence="18">
    <location>
        <begin position="3"/>
        <end position="117"/>
    </location>
</feature>
<keyword evidence="7" id="KW-0067">ATP-binding</keyword>
<evidence type="ECO:0000256" key="12">
    <source>
        <dbReference type="ARBA" id="ARBA00023163"/>
    </source>
</evidence>
<comment type="subcellular location">
    <subcellularLocation>
        <location evidence="1">Cytoplasm</location>
    </subcellularLocation>
</comment>
<dbReference type="SUPFAM" id="SSF52540">
    <property type="entry name" value="P-loop containing nucleoside triphosphate hydrolases"/>
    <property type="match status" value="1"/>
</dbReference>